<evidence type="ECO:0000256" key="4">
    <source>
        <dbReference type="ARBA" id="ARBA00023235"/>
    </source>
</evidence>
<feature type="active site" evidence="5">
    <location>
        <position position="137"/>
    </location>
</feature>
<keyword evidence="3 6" id="KW-0694">RNA-binding</keyword>
<dbReference type="Pfam" id="PF01479">
    <property type="entry name" value="S4"/>
    <property type="match status" value="1"/>
</dbReference>
<dbReference type="InterPro" id="IPR006225">
    <property type="entry name" value="PsdUridine_synth_RluC/D"/>
</dbReference>
<dbReference type="SUPFAM" id="SSF55120">
    <property type="entry name" value="Pseudouridine synthase"/>
    <property type="match status" value="1"/>
</dbReference>
<dbReference type="EC" id="5.4.99.-" evidence="7"/>
<comment type="function">
    <text evidence="7">Responsible for synthesis of pseudouridine from uracil.</text>
</comment>
<keyword evidence="4 7" id="KW-0413">Isomerase</keyword>
<accession>M1YZL6</accession>
<sequence length="305" mass="35162">MELLEFYVEDTEGERLDSYLAFRLNNVSRSYLQKLIKEGLVLVNGNGSKARYRVKIGDYIQIKLPEQEQEEPIPENLPLDIIYEDKDIVIVNKPEDMVVHPAPGNPTGTLVNALLYHVDSLYSGKDIIRPGIVHRLDKDTSGLLAVAKNEIAYNSLIQQLKNRSMERVYEALVYGVLNSDEGTINVPIGRHPVDRKRMTVRKENGKEAITHFKALEKFQDYTLLEASLETGRTHQIRVHMAYINHPIVGETVYSKRKNEFGLKSQLLHAKKLGFVHPRRGKYMEFEIELPVKFKKVLEILRERNR</sequence>
<dbReference type="CDD" id="cd00165">
    <property type="entry name" value="S4"/>
    <property type="match status" value="1"/>
</dbReference>
<reference evidence="9 10" key="1">
    <citation type="submission" date="2016-11" db="EMBL/GenBank/DDBJ databases">
        <authorList>
            <person name="Manzoor S."/>
        </authorList>
    </citation>
    <scope>NUCLEOTIDE SEQUENCE [LARGE SCALE GENOMIC DNA]</scope>
    <source>
        <strain evidence="9">Clostridium ultunense strain Esp</strain>
    </source>
</reference>
<dbReference type="EMBL" id="LT669839">
    <property type="protein sequence ID" value="SHD76939.1"/>
    <property type="molecule type" value="Genomic_DNA"/>
</dbReference>
<dbReference type="GO" id="GO:0000455">
    <property type="term" value="P:enzyme-directed rRNA pseudouridine synthesis"/>
    <property type="evidence" value="ECO:0007669"/>
    <property type="project" value="TreeGrafter"/>
</dbReference>
<comment type="catalytic activity">
    <reaction evidence="1 7">
        <text>a uridine in RNA = a pseudouridine in RNA</text>
        <dbReference type="Rhea" id="RHEA:48348"/>
        <dbReference type="Rhea" id="RHEA-COMP:12068"/>
        <dbReference type="Rhea" id="RHEA-COMP:12069"/>
        <dbReference type="ChEBI" id="CHEBI:65314"/>
        <dbReference type="ChEBI" id="CHEBI:65315"/>
    </reaction>
</comment>
<dbReference type="RefSeq" id="WP_005586146.1">
    <property type="nucleotide sequence ID" value="NZ_LT669839.1"/>
</dbReference>
<dbReference type="SUPFAM" id="SSF55174">
    <property type="entry name" value="Alpha-L RNA-binding motif"/>
    <property type="match status" value="1"/>
</dbReference>
<comment type="similarity">
    <text evidence="2 7">Belongs to the pseudouridine synthase RluA family.</text>
</comment>
<dbReference type="InterPro" id="IPR036986">
    <property type="entry name" value="S4_RNA-bd_sf"/>
</dbReference>
<feature type="domain" description="RNA-binding S4" evidence="8">
    <location>
        <begin position="14"/>
        <end position="78"/>
    </location>
</feature>
<evidence type="ECO:0000256" key="2">
    <source>
        <dbReference type="ARBA" id="ARBA00010876"/>
    </source>
</evidence>
<evidence type="ECO:0000256" key="3">
    <source>
        <dbReference type="ARBA" id="ARBA00022884"/>
    </source>
</evidence>
<dbReference type="InterPro" id="IPR050188">
    <property type="entry name" value="RluA_PseudoU_synthase"/>
</dbReference>
<gene>
    <name evidence="9" type="primary">rluD</name>
    <name evidence="9" type="ORF">CUESP1_1575</name>
</gene>
<dbReference type="FunFam" id="3.30.2350.10:FF:000006">
    <property type="entry name" value="Pseudouridine synthase"/>
    <property type="match status" value="1"/>
</dbReference>
<dbReference type="SMART" id="SM00363">
    <property type="entry name" value="S4"/>
    <property type="match status" value="1"/>
</dbReference>
<name>M1YZL6_9FIRM</name>
<evidence type="ECO:0000256" key="5">
    <source>
        <dbReference type="PIRSR" id="PIRSR606225-1"/>
    </source>
</evidence>
<evidence type="ECO:0000256" key="6">
    <source>
        <dbReference type="PROSITE-ProRule" id="PRU00182"/>
    </source>
</evidence>
<proteinExistence type="inferred from homology"/>
<dbReference type="OrthoDB" id="9807829at2"/>
<dbReference type="PANTHER" id="PTHR21600">
    <property type="entry name" value="MITOCHONDRIAL RNA PSEUDOURIDINE SYNTHASE"/>
    <property type="match status" value="1"/>
</dbReference>
<evidence type="ECO:0000259" key="8">
    <source>
        <dbReference type="SMART" id="SM00363"/>
    </source>
</evidence>
<dbReference type="HOGENOM" id="CLU_016902_4_4_9"/>
<dbReference type="CDD" id="cd02869">
    <property type="entry name" value="PseudoU_synth_RluA_like"/>
    <property type="match status" value="1"/>
</dbReference>
<dbReference type="InterPro" id="IPR002942">
    <property type="entry name" value="S4_RNA-bd"/>
</dbReference>
<dbReference type="Gene3D" id="3.30.2350.10">
    <property type="entry name" value="Pseudouridine synthase"/>
    <property type="match status" value="1"/>
</dbReference>
<protein>
    <recommendedName>
        <fullName evidence="7">Pseudouridine synthase</fullName>
        <ecNumber evidence="7">5.4.99.-</ecNumber>
    </recommendedName>
</protein>
<evidence type="ECO:0000256" key="1">
    <source>
        <dbReference type="ARBA" id="ARBA00000073"/>
    </source>
</evidence>
<dbReference type="GO" id="GO:0120159">
    <property type="term" value="F:rRNA pseudouridine synthase activity"/>
    <property type="evidence" value="ECO:0007669"/>
    <property type="project" value="UniProtKB-ARBA"/>
</dbReference>
<dbReference type="Pfam" id="PF00849">
    <property type="entry name" value="PseudoU_synth_2"/>
    <property type="match status" value="1"/>
</dbReference>
<evidence type="ECO:0000256" key="7">
    <source>
        <dbReference type="RuleBase" id="RU362028"/>
    </source>
</evidence>
<dbReference type="PROSITE" id="PS50889">
    <property type="entry name" value="S4"/>
    <property type="match status" value="1"/>
</dbReference>
<dbReference type="GO" id="GO:0003723">
    <property type="term" value="F:RNA binding"/>
    <property type="evidence" value="ECO:0007669"/>
    <property type="project" value="UniProtKB-KW"/>
</dbReference>
<evidence type="ECO:0000313" key="10">
    <source>
        <dbReference type="Proteomes" id="UP000245423"/>
    </source>
</evidence>
<evidence type="ECO:0000313" key="9">
    <source>
        <dbReference type="EMBL" id="SHD76939.1"/>
    </source>
</evidence>
<keyword evidence="10" id="KW-1185">Reference proteome</keyword>
<dbReference type="Proteomes" id="UP000245423">
    <property type="component" value="Chromosome 1"/>
</dbReference>
<dbReference type="NCBIfam" id="TIGR00005">
    <property type="entry name" value="rluA_subfam"/>
    <property type="match status" value="1"/>
</dbReference>
<dbReference type="InterPro" id="IPR020103">
    <property type="entry name" value="PsdUridine_synth_cat_dom_sf"/>
</dbReference>
<dbReference type="AlphaFoldDB" id="M1YZL6"/>
<dbReference type="InterPro" id="IPR006145">
    <property type="entry name" value="PsdUridine_synth_RsuA/RluA"/>
</dbReference>
<organism evidence="9 10">
    <name type="scientific">[Clostridium] ultunense Esp</name>
    <dbReference type="NCBI Taxonomy" id="1288971"/>
    <lineage>
        <taxon>Bacteria</taxon>
        <taxon>Bacillati</taxon>
        <taxon>Bacillota</taxon>
        <taxon>Tissierellia</taxon>
        <taxon>Tissierellales</taxon>
        <taxon>Tepidimicrobiaceae</taxon>
        <taxon>Schnuerera</taxon>
    </lineage>
</organism>
<dbReference type="PANTHER" id="PTHR21600:SF44">
    <property type="entry name" value="RIBOSOMAL LARGE SUBUNIT PSEUDOURIDINE SYNTHASE D"/>
    <property type="match status" value="1"/>
</dbReference>
<dbReference type="Gene3D" id="3.10.290.10">
    <property type="entry name" value="RNA-binding S4 domain"/>
    <property type="match status" value="1"/>
</dbReference>